<dbReference type="SUPFAM" id="SSF57850">
    <property type="entry name" value="RING/U-box"/>
    <property type="match status" value="1"/>
</dbReference>
<comment type="caution">
    <text evidence="13">The sequence shown here is derived from an EMBL/GenBank/DDBJ whole genome shotgun (WGS) entry which is preliminary data.</text>
</comment>
<dbReference type="EMBL" id="JADCNM010000333">
    <property type="protein sequence ID" value="KAG0448195.1"/>
    <property type="molecule type" value="Genomic_DNA"/>
</dbReference>
<feature type="region of interest" description="Disordered" evidence="10">
    <location>
        <begin position="425"/>
        <end position="450"/>
    </location>
</feature>
<name>A0A835U4E4_VANPL</name>
<comment type="catalytic activity">
    <reaction evidence="1">
        <text>S-ubiquitinyl-[E2 ubiquitin-conjugating enzyme]-L-cysteine + [acceptor protein]-L-lysine = [E2 ubiquitin-conjugating enzyme]-L-cysteine + N(6)-ubiquitinyl-[acceptor protein]-L-lysine.</text>
        <dbReference type="EC" id="2.3.2.27"/>
    </reaction>
</comment>
<evidence type="ECO:0000256" key="5">
    <source>
        <dbReference type="ARBA" id="ARBA00022723"/>
    </source>
</evidence>
<dbReference type="Pfam" id="PF13639">
    <property type="entry name" value="zf-RING_2"/>
    <property type="match status" value="1"/>
</dbReference>
<evidence type="ECO:0000259" key="11">
    <source>
        <dbReference type="PROSITE" id="PS50089"/>
    </source>
</evidence>
<evidence type="ECO:0000256" key="1">
    <source>
        <dbReference type="ARBA" id="ARBA00000900"/>
    </source>
</evidence>
<feature type="compositionally biased region" description="Low complexity" evidence="10">
    <location>
        <begin position="426"/>
        <end position="439"/>
    </location>
</feature>
<dbReference type="SMART" id="SM00184">
    <property type="entry name" value="RING"/>
    <property type="match status" value="1"/>
</dbReference>
<proteinExistence type="predicted"/>
<feature type="domain" description="RING-type" evidence="11">
    <location>
        <begin position="590"/>
        <end position="631"/>
    </location>
</feature>
<organism evidence="13 14">
    <name type="scientific">Vanilla planifolia</name>
    <name type="common">Vanilla</name>
    <dbReference type="NCBI Taxonomy" id="51239"/>
    <lineage>
        <taxon>Eukaryota</taxon>
        <taxon>Viridiplantae</taxon>
        <taxon>Streptophyta</taxon>
        <taxon>Embryophyta</taxon>
        <taxon>Tracheophyta</taxon>
        <taxon>Spermatophyta</taxon>
        <taxon>Magnoliopsida</taxon>
        <taxon>Liliopsida</taxon>
        <taxon>Asparagales</taxon>
        <taxon>Orchidaceae</taxon>
        <taxon>Vanilloideae</taxon>
        <taxon>Vanilleae</taxon>
        <taxon>Vanilla</taxon>
    </lineage>
</organism>
<evidence type="ECO:0000313" key="12">
    <source>
        <dbReference type="EMBL" id="KAG0448195.1"/>
    </source>
</evidence>
<evidence type="ECO:0000256" key="2">
    <source>
        <dbReference type="ARBA" id="ARBA00004906"/>
    </source>
</evidence>
<dbReference type="GO" id="GO:0010228">
    <property type="term" value="P:vegetative to reproductive phase transition of meristem"/>
    <property type="evidence" value="ECO:0007669"/>
    <property type="project" value="UniProtKB-ARBA"/>
</dbReference>
<dbReference type="FunFam" id="3.30.40.10:FF:000309">
    <property type="entry name" value="E3 ubiquitin-protein ligase MBR2"/>
    <property type="match status" value="1"/>
</dbReference>
<dbReference type="GO" id="GO:0008270">
    <property type="term" value="F:zinc ion binding"/>
    <property type="evidence" value="ECO:0007669"/>
    <property type="project" value="UniProtKB-KW"/>
</dbReference>
<dbReference type="InterPro" id="IPR013083">
    <property type="entry name" value="Znf_RING/FYVE/PHD"/>
</dbReference>
<evidence type="ECO:0000313" key="13">
    <source>
        <dbReference type="EMBL" id="KAG0448358.1"/>
    </source>
</evidence>
<evidence type="ECO:0000256" key="7">
    <source>
        <dbReference type="ARBA" id="ARBA00022786"/>
    </source>
</evidence>
<evidence type="ECO:0000313" key="15">
    <source>
        <dbReference type="Proteomes" id="UP000639772"/>
    </source>
</evidence>
<accession>A0A835U4E4</accession>
<evidence type="ECO:0000256" key="3">
    <source>
        <dbReference type="ARBA" id="ARBA00012483"/>
    </source>
</evidence>
<evidence type="ECO:0000313" key="14">
    <source>
        <dbReference type="Proteomes" id="UP000636800"/>
    </source>
</evidence>
<reference evidence="14 15" key="1">
    <citation type="journal article" date="2020" name="Nat. Food">
        <title>A phased Vanilla planifolia genome enables genetic improvement of flavour and production.</title>
        <authorList>
            <person name="Hasing T."/>
            <person name="Tang H."/>
            <person name="Brym M."/>
            <person name="Khazi F."/>
            <person name="Huang T."/>
            <person name="Chambers A.H."/>
        </authorList>
    </citation>
    <scope>NUCLEOTIDE SEQUENCE [LARGE SCALE GENOMIC DNA]</scope>
    <source>
        <tissue evidence="13">Leaf</tissue>
    </source>
</reference>
<keyword evidence="6 9" id="KW-0863">Zinc-finger</keyword>
<comment type="pathway">
    <text evidence="2">Protein modification; protein ubiquitination.</text>
</comment>
<dbReference type="InterPro" id="IPR045191">
    <property type="entry name" value="MBR1/2-like"/>
</dbReference>
<keyword evidence="5" id="KW-0479">Metal-binding</keyword>
<dbReference type="EMBL" id="JADCNL010000332">
    <property type="protein sequence ID" value="KAG0448358.1"/>
    <property type="molecule type" value="Genomic_DNA"/>
</dbReference>
<dbReference type="Gene3D" id="3.30.40.10">
    <property type="entry name" value="Zinc/RING finger domain, C3HC4 (zinc finger)"/>
    <property type="match status" value="1"/>
</dbReference>
<feature type="region of interest" description="Disordered" evidence="10">
    <location>
        <begin position="207"/>
        <end position="228"/>
    </location>
</feature>
<dbReference type="PANTHER" id="PTHR22937:SF224">
    <property type="entry name" value="E3 UBIQUITIN-PROTEIN LIGASE MBR1-RELATED"/>
    <property type="match status" value="1"/>
</dbReference>
<dbReference type="PROSITE" id="PS50089">
    <property type="entry name" value="ZF_RING_2"/>
    <property type="match status" value="1"/>
</dbReference>
<keyword evidence="4" id="KW-0808">Transferase</keyword>
<feature type="region of interest" description="Disordered" evidence="10">
    <location>
        <begin position="249"/>
        <end position="269"/>
    </location>
</feature>
<dbReference type="Proteomes" id="UP000636800">
    <property type="component" value="Unassembled WGS sequence"/>
</dbReference>
<dbReference type="InterPro" id="IPR001841">
    <property type="entry name" value="Znf_RING"/>
</dbReference>
<feature type="region of interest" description="Disordered" evidence="10">
    <location>
        <begin position="382"/>
        <end position="412"/>
    </location>
</feature>
<keyword evidence="7" id="KW-0833">Ubl conjugation pathway</keyword>
<protein>
    <recommendedName>
        <fullName evidence="3">RING-type E3 ubiquitin transferase</fullName>
        <ecNumber evidence="3">2.3.2.27</ecNumber>
    </recommendedName>
</protein>
<evidence type="ECO:0000256" key="9">
    <source>
        <dbReference type="PROSITE-ProRule" id="PRU00175"/>
    </source>
</evidence>
<evidence type="ECO:0000256" key="6">
    <source>
        <dbReference type="ARBA" id="ARBA00022771"/>
    </source>
</evidence>
<dbReference type="EC" id="2.3.2.27" evidence="3"/>
<feature type="compositionally biased region" description="Polar residues" evidence="10">
    <location>
        <begin position="208"/>
        <end position="226"/>
    </location>
</feature>
<dbReference type="Proteomes" id="UP000639772">
    <property type="component" value="Unassembled WGS sequence"/>
</dbReference>
<dbReference type="GO" id="GO:0043161">
    <property type="term" value="P:proteasome-mediated ubiquitin-dependent protein catabolic process"/>
    <property type="evidence" value="ECO:0007669"/>
    <property type="project" value="UniProtKB-ARBA"/>
</dbReference>
<gene>
    <name evidence="13" type="ORF">HPP92_027890</name>
    <name evidence="12" type="ORF">HPP92_027939</name>
</gene>
<evidence type="ECO:0000256" key="4">
    <source>
        <dbReference type="ARBA" id="ARBA00022679"/>
    </source>
</evidence>
<sequence length="637" mass="71121">MEQPFHRGNNMLVNSVETPTLAEYLLSRNDTNMGFLNTVPQETDGLSLWNLRSPNSSSYTANQENHDETKVDEVWNTTLSINSGVSTSMEERHLERSSILPLDNVDLNLNNTPMDDGQTFTQSLSSNHDNVTEDHNMHAGLHSNVMEVPLCPFMPVFFDPDHAPYSSSSGYSSNVVELAREDDGRTRSSIEYRLLACKRKNVDEVIGESSTSHSISANLSMPSSSRHLLDGSSLDENLASSFNHVSRGGSSGLYPTSSMSGNSESSQRNIRMRPNHLHQNDISPLQSYSATSGSRLSTIWFPGEPFGPYPIAHSGEQNQHHALRFPVMDDQIHHYPSNSRFVQRRLIASPEETSINSLPRNGMVDNQTFVTRIIADNTVQASQNWNPSSSRDSSSSNVVPLLGSGQPSSEVINSQHPTYLSEFVRGSESGHQSSNSSSRHSGRSITMLEPGQSSRAVRIGHTPVYSRTAISLDRQRDGVSVLSRSREGRSRMISEIRNALDLMCRGGNLRFEDVFLFDRSLFFGRADLYDRHRDMRLDVDNMSYEELLALEERIGNVSTGLDEATILRCLRQQKYSPCKLEVESAEEEPCCICREDYSEGEDIGILNCKHDFHTACIKQWLMIKNLCPICKTTAVAT</sequence>
<dbReference type="OrthoDB" id="8062037at2759"/>
<evidence type="ECO:0000256" key="8">
    <source>
        <dbReference type="ARBA" id="ARBA00022833"/>
    </source>
</evidence>
<dbReference type="GO" id="GO:0061630">
    <property type="term" value="F:ubiquitin protein ligase activity"/>
    <property type="evidence" value="ECO:0007669"/>
    <property type="project" value="UniProtKB-EC"/>
</dbReference>
<dbReference type="PANTHER" id="PTHR22937">
    <property type="entry name" value="E3 UBIQUITIN-PROTEIN LIGASE RNF165"/>
    <property type="match status" value="1"/>
</dbReference>
<keyword evidence="14" id="KW-1185">Reference proteome</keyword>
<feature type="compositionally biased region" description="Polar residues" evidence="10">
    <location>
        <begin position="253"/>
        <end position="269"/>
    </location>
</feature>
<dbReference type="AlphaFoldDB" id="A0A835U4E4"/>
<evidence type="ECO:0000256" key="10">
    <source>
        <dbReference type="SAM" id="MobiDB-lite"/>
    </source>
</evidence>
<feature type="compositionally biased region" description="Low complexity" evidence="10">
    <location>
        <begin position="382"/>
        <end position="397"/>
    </location>
</feature>
<keyword evidence="8" id="KW-0862">Zinc</keyword>